<organism evidence="1 2">
    <name type="scientific">Hypoxylon rubiginosum</name>
    <dbReference type="NCBI Taxonomy" id="110542"/>
    <lineage>
        <taxon>Eukaryota</taxon>
        <taxon>Fungi</taxon>
        <taxon>Dikarya</taxon>
        <taxon>Ascomycota</taxon>
        <taxon>Pezizomycotina</taxon>
        <taxon>Sordariomycetes</taxon>
        <taxon>Xylariomycetidae</taxon>
        <taxon>Xylariales</taxon>
        <taxon>Hypoxylaceae</taxon>
        <taxon>Hypoxylon</taxon>
    </lineage>
</organism>
<keyword evidence="2" id="KW-1185">Reference proteome</keyword>
<dbReference type="Proteomes" id="UP001497700">
    <property type="component" value="Unassembled WGS sequence"/>
</dbReference>
<sequence>MEMEIMDEDDIDIQTRRRSHLGDEPIYCAAPPPSNPDDIIYYASDEELDEPAKVAKRLKYEAQALRYLEGKPMRILSATLRGPFDKASGWENPWLPKQPATKEPVLEPSQPPTKPLPAIKQRFLRRSQRLVQQDGTTPGTGNSMRYHFPSPGSNRQSTSPLGTNKRIQIKAWAKEVSLGTLDRDPFWAPDQVLHEETTQPDRKRPVGEDWLKGKQSKRKRLDSSQTPAAASTPMPMPRAQASTRSRSVPTNIGHVKPPVPPSMAASRSFELATPPSTINQNGPEITSARVDEISTGHGKVLSQDELSNASGPTTSDSIAQETGIIVGDPHDQPLPADGPECGQTSDLETRSSSKQAPRDAMNQDQQSQEETGLESYLDQSFHYRARPPKTTPVPDPSLPIEATCPQLTQTGTPESPSHADAVTVAAPEVQKQLEDIISKNQQIDGSDIRMSQHSEIISHAVPGGAELPERQGMLVENTDPMSVELDSASTTSETTSSLSTGDEVEETKEPDPAQDDSHMPPTVVEIKPSRDSTSPINQTTAEAHLVRSEPLVEEGSALVDDPVDADRKEPLGVSEWPTTHHAFNIPTVPIPEPHDAIQENCENIAQDESDSESNSIIIPLSQLEWGITEAIGGTPKKPKVVAENEIKSPDDNPAQATLLDFPEIDTQRSPWVPDLPPGADLTIDYIKSEPIDDPLYYCYPYQCSLLTSQINSGETSRIGPSQQSPWAGELLEPKRSSDGEHCSTAPVETIPANTSLAAAALGEHQSPWDMGNTSIPSFPNYPLISSPLAAYDETSLHPPSQSPMLVVEPEQRSSGYGCNSPVTPPRAPASYARTPELEKSIMPFAVFNTPSPKRRARQLSGRYSITGHMRGILSSAKHSNPWSSGRSSRRVSFAPLPTEDDANFLSASAPNVTRVASPPPQTIVDAKDEDVDGRYQNHFDAVKRRATGEDVQLRLQPQILPSFSQQKPSSPAFNAMAAAFREADAYMTEGRGDLARDIEESTDQEMDDVEQSPWRKESQGVDDVADVMNNLDDFIGAFDVEAELEKESREPIRSSHNWGILG</sequence>
<evidence type="ECO:0000313" key="1">
    <source>
        <dbReference type="EMBL" id="KAI4867169.1"/>
    </source>
</evidence>
<proteinExistence type="predicted"/>
<accession>A0ACB9Z6X7</accession>
<protein>
    <submittedName>
        <fullName evidence="1">Uncharacterized protein</fullName>
    </submittedName>
</protein>
<gene>
    <name evidence="1" type="ORF">F4820DRAFT_414603</name>
</gene>
<comment type="caution">
    <text evidence="1">The sequence shown here is derived from an EMBL/GenBank/DDBJ whole genome shotgun (WGS) entry which is preliminary data.</text>
</comment>
<dbReference type="EMBL" id="MU393450">
    <property type="protein sequence ID" value="KAI4867169.1"/>
    <property type="molecule type" value="Genomic_DNA"/>
</dbReference>
<reference evidence="1 2" key="1">
    <citation type="journal article" date="2022" name="New Phytol.">
        <title>Ecological generalism drives hyperdiversity of secondary metabolite gene clusters in xylarialean endophytes.</title>
        <authorList>
            <person name="Franco M.E.E."/>
            <person name="Wisecaver J.H."/>
            <person name="Arnold A.E."/>
            <person name="Ju Y.M."/>
            <person name="Slot J.C."/>
            <person name="Ahrendt S."/>
            <person name="Moore L.P."/>
            <person name="Eastman K.E."/>
            <person name="Scott K."/>
            <person name="Konkel Z."/>
            <person name="Mondo S.J."/>
            <person name="Kuo A."/>
            <person name="Hayes R.D."/>
            <person name="Haridas S."/>
            <person name="Andreopoulos B."/>
            <person name="Riley R."/>
            <person name="LaButti K."/>
            <person name="Pangilinan J."/>
            <person name="Lipzen A."/>
            <person name="Amirebrahimi M."/>
            <person name="Yan J."/>
            <person name="Adam C."/>
            <person name="Keymanesh K."/>
            <person name="Ng V."/>
            <person name="Louie K."/>
            <person name="Northen T."/>
            <person name="Drula E."/>
            <person name="Henrissat B."/>
            <person name="Hsieh H.M."/>
            <person name="Youens-Clark K."/>
            <person name="Lutzoni F."/>
            <person name="Miadlikowska J."/>
            <person name="Eastwood D.C."/>
            <person name="Hamelin R.C."/>
            <person name="Grigoriev I.V."/>
            <person name="U'Ren J.M."/>
        </authorList>
    </citation>
    <scope>NUCLEOTIDE SEQUENCE [LARGE SCALE GENOMIC DNA]</scope>
    <source>
        <strain evidence="1 2">CBS 119005</strain>
    </source>
</reference>
<name>A0ACB9Z6X7_9PEZI</name>
<evidence type="ECO:0000313" key="2">
    <source>
        <dbReference type="Proteomes" id="UP001497700"/>
    </source>
</evidence>